<protein>
    <submittedName>
        <fullName evidence="2">Fe-S cluster assembly protein HesB</fullName>
    </submittedName>
</protein>
<gene>
    <name evidence="2" type="ORF">P6P90_08980</name>
</gene>
<feature type="domain" description="Core" evidence="1">
    <location>
        <begin position="1"/>
        <end position="90"/>
    </location>
</feature>
<keyword evidence="3" id="KW-1185">Reference proteome</keyword>
<sequence>MDVKITEKAKAAFHALRDRAIVRVHITPGGGCSAIVNLDLVWDELVPEEVVYEEDLLYIQMNTYAKEYIGDTLTIDYGTGFRLYTPNETLGYGLSVQKVKPVPNEYC</sequence>
<comment type="caution">
    <text evidence="2">The sequence shown here is derived from an EMBL/GenBank/DDBJ whole genome shotgun (WGS) entry which is preliminary data.</text>
</comment>
<proteinExistence type="predicted"/>
<evidence type="ECO:0000313" key="2">
    <source>
        <dbReference type="EMBL" id="MDG5754106.1"/>
    </source>
</evidence>
<dbReference type="RefSeq" id="WP_124563170.1">
    <property type="nucleotide sequence ID" value="NZ_JARRRY010000005.1"/>
</dbReference>
<dbReference type="EMBL" id="JARULN010000006">
    <property type="protein sequence ID" value="MDG5754106.1"/>
    <property type="molecule type" value="Genomic_DNA"/>
</dbReference>
<dbReference type="InterPro" id="IPR000361">
    <property type="entry name" value="ATAP_core_dom"/>
</dbReference>
<name>A0ABT6H6M6_9BACI</name>
<organism evidence="2 3">
    <name type="scientific">Ectobacillus antri</name>
    <dbReference type="NCBI Taxonomy" id="2486280"/>
    <lineage>
        <taxon>Bacteria</taxon>
        <taxon>Bacillati</taxon>
        <taxon>Bacillota</taxon>
        <taxon>Bacilli</taxon>
        <taxon>Bacillales</taxon>
        <taxon>Bacillaceae</taxon>
        <taxon>Ectobacillus</taxon>
    </lineage>
</organism>
<reference evidence="2 3" key="1">
    <citation type="submission" date="2023-04" db="EMBL/GenBank/DDBJ databases">
        <title>Ectobacillus antri isolated from activated sludge.</title>
        <authorList>
            <person name="Yan P."/>
            <person name="Liu X."/>
        </authorList>
    </citation>
    <scope>NUCLEOTIDE SEQUENCE [LARGE SCALE GENOMIC DNA]</scope>
    <source>
        <strain evidence="2 3">C18H</strain>
    </source>
</reference>
<accession>A0ABT6H6M6</accession>
<dbReference type="SUPFAM" id="SSF89360">
    <property type="entry name" value="HesB-like domain"/>
    <property type="match status" value="1"/>
</dbReference>
<evidence type="ECO:0000259" key="1">
    <source>
        <dbReference type="Pfam" id="PF01521"/>
    </source>
</evidence>
<dbReference type="InterPro" id="IPR035903">
    <property type="entry name" value="HesB-like_dom_sf"/>
</dbReference>
<evidence type="ECO:0000313" key="3">
    <source>
        <dbReference type="Proteomes" id="UP001218246"/>
    </source>
</evidence>
<dbReference type="Proteomes" id="UP001218246">
    <property type="component" value="Unassembled WGS sequence"/>
</dbReference>
<dbReference type="Pfam" id="PF01521">
    <property type="entry name" value="Fe-S_biosyn"/>
    <property type="match status" value="1"/>
</dbReference>